<dbReference type="GO" id="GO:0032981">
    <property type="term" value="P:mitochondrial respiratory chain complex I assembly"/>
    <property type="evidence" value="ECO:0007669"/>
    <property type="project" value="TreeGrafter"/>
</dbReference>
<feature type="domain" description="NADH:ubiquinone oxidoreductase intermediate-associated protein 30" evidence="5">
    <location>
        <begin position="151"/>
        <end position="252"/>
    </location>
</feature>
<keyword evidence="6" id="KW-1185">Reference proteome</keyword>
<evidence type="ECO:0000313" key="6">
    <source>
        <dbReference type="Proteomes" id="UP000492821"/>
    </source>
</evidence>
<organism evidence="6 7">
    <name type="scientific">Panagrellus redivivus</name>
    <name type="common">Microworm</name>
    <dbReference type="NCBI Taxonomy" id="6233"/>
    <lineage>
        <taxon>Eukaryota</taxon>
        <taxon>Metazoa</taxon>
        <taxon>Ecdysozoa</taxon>
        <taxon>Nematoda</taxon>
        <taxon>Chromadorea</taxon>
        <taxon>Rhabditida</taxon>
        <taxon>Tylenchina</taxon>
        <taxon>Panagrolaimomorpha</taxon>
        <taxon>Panagrolaimoidea</taxon>
        <taxon>Panagrolaimidae</taxon>
        <taxon>Panagrellus</taxon>
    </lineage>
</organism>
<accession>A0A7E4V786</accession>
<dbReference type="PANTHER" id="PTHR13194">
    <property type="entry name" value="COMPLEX I INTERMEDIATE-ASSOCIATED PROTEIN 30"/>
    <property type="match status" value="1"/>
</dbReference>
<dbReference type="GO" id="GO:0051082">
    <property type="term" value="F:unfolded protein binding"/>
    <property type="evidence" value="ECO:0007669"/>
    <property type="project" value="TreeGrafter"/>
</dbReference>
<dbReference type="AlphaFoldDB" id="A0A7E4V786"/>
<dbReference type="WBParaSite" id="Pan_g16902.t1">
    <property type="protein sequence ID" value="Pan_g16902.t1"/>
    <property type="gene ID" value="Pan_g16902"/>
</dbReference>
<evidence type="ECO:0000256" key="4">
    <source>
        <dbReference type="ARBA" id="ARBA00023186"/>
    </source>
</evidence>
<dbReference type="InterPro" id="IPR008979">
    <property type="entry name" value="Galactose-bd-like_sf"/>
</dbReference>
<evidence type="ECO:0000256" key="2">
    <source>
        <dbReference type="ARBA" id="ARBA00007884"/>
    </source>
</evidence>
<evidence type="ECO:0000256" key="3">
    <source>
        <dbReference type="ARBA" id="ARBA00023128"/>
    </source>
</evidence>
<dbReference type="InterPro" id="IPR039131">
    <property type="entry name" value="NDUFAF1"/>
</dbReference>
<dbReference type="Proteomes" id="UP000492821">
    <property type="component" value="Unassembled WGS sequence"/>
</dbReference>
<comment type="subcellular location">
    <subcellularLocation>
        <location evidence="1">Mitochondrion</location>
    </subcellularLocation>
</comment>
<evidence type="ECO:0000313" key="7">
    <source>
        <dbReference type="WBParaSite" id="Pan_g16902.t1"/>
    </source>
</evidence>
<dbReference type="PANTHER" id="PTHR13194:SF18">
    <property type="entry name" value="COMPLEX I INTERMEDIATE-ASSOCIATED PROTEIN 30, MITOCHONDRIAL"/>
    <property type="match status" value="1"/>
</dbReference>
<dbReference type="Pfam" id="PF08547">
    <property type="entry name" value="CIA30"/>
    <property type="match status" value="1"/>
</dbReference>
<reference evidence="6" key="1">
    <citation type="journal article" date="2013" name="Genetics">
        <title>The draft genome and transcriptome of Panagrellus redivivus are shaped by the harsh demands of a free-living lifestyle.</title>
        <authorList>
            <person name="Srinivasan J."/>
            <person name="Dillman A.R."/>
            <person name="Macchietto M.G."/>
            <person name="Heikkinen L."/>
            <person name="Lakso M."/>
            <person name="Fracchia K.M."/>
            <person name="Antoshechkin I."/>
            <person name="Mortazavi A."/>
            <person name="Wong G."/>
            <person name="Sternberg P.W."/>
        </authorList>
    </citation>
    <scope>NUCLEOTIDE SEQUENCE [LARGE SCALE GENOMIC DNA]</scope>
    <source>
        <strain evidence="6">MT8872</strain>
    </source>
</reference>
<evidence type="ECO:0000256" key="1">
    <source>
        <dbReference type="ARBA" id="ARBA00004173"/>
    </source>
</evidence>
<dbReference type="GO" id="GO:0005739">
    <property type="term" value="C:mitochondrion"/>
    <property type="evidence" value="ECO:0007669"/>
    <property type="project" value="UniProtKB-SubCell"/>
</dbReference>
<evidence type="ECO:0000259" key="5">
    <source>
        <dbReference type="Pfam" id="PF08547"/>
    </source>
</evidence>
<dbReference type="GO" id="GO:0006120">
    <property type="term" value="P:mitochondrial electron transport, NADH to ubiquinone"/>
    <property type="evidence" value="ECO:0007669"/>
    <property type="project" value="TreeGrafter"/>
</dbReference>
<protein>
    <submittedName>
        <fullName evidence="7">CIA30 domain-containing protein</fullName>
    </submittedName>
</protein>
<dbReference type="InterPro" id="IPR013857">
    <property type="entry name" value="NADH-UbQ_OxRdtase-assoc_prot30"/>
</dbReference>
<dbReference type="SUPFAM" id="SSF49785">
    <property type="entry name" value="Galactose-binding domain-like"/>
    <property type="match status" value="1"/>
</dbReference>
<sequence>MLVPLISSRSLPASLATTSRLAVCRRAYSQPAEEPKVEVVHDRGRKGKKKNEVALGPKSVLSTFLPEVTKSALGGRSSAPMNWNYPNKKLDDNWKEEAPLDEVVKDIPKLSKHQWKLLKEEVKESFENPLEKPDTLIAWEGSKHNEAMIQYDFKTDESLKLWHKGSDSMWGQGYSKCQLVRSDRGTGLFRGFLNTEPVKDGKTERAGWCSMKTLDVLAFKRKKKLWWFRNYSHLLIKCRGDGRSYKVMLYVPGAVDLTWGDTTLSFLFHGSCILSAAGFKTVNAESAKTKSVPSASSSWTE</sequence>
<keyword evidence="3" id="KW-0496">Mitochondrion</keyword>
<name>A0A7E4V786_PANRE</name>
<comment type="similarity">
    <text evidence="2">Belongs to the CIA30 family.</text>
</comment>
<keyword evidence="4" id="KW-0143">Chaperone</keyword>
<proteinExistence type="inferred from homology"/>
<reference evidence="7" key="2">
    <citation type="submission" date="2020-10" db="UniProtKB">
        <authorList>
            <consortium name="WormBaseParasite"/>
        </authorList>
    </citation>
    <scope>IDENTIFICATION</scope>
</reference>